<feature type="domain" description="PpiC" evidence="2">
    <location>
        <begin position="349"/>
        <end position="455"/>
    </location>
</feature>
<evidence type="ECO:0000313" key="3">
    <source>
        <dbReference type="EMBL" id="EZH71600.1"/>
    </source>
</evidence>
<dbReference type="SUPFAM" id="SSF54534">
    <property type="entry name" value="FKBP-like"/>
    <property type="match status" value="1"/>
</dbReference>
<dbReference type="Pfam" id="PF13616">
    <property type="entry name" value="Rotamase_3"/>
    <property type="match status" value="1"/>
</dbReference>
<dbReference type="InterPro" id="IPR046357">
    <property type="entry name" value="PPIase_dom_sf"/>
</dbReference>
<keyword evidence="1 3" id="KW-0413">Isomerase</keyword>
<dbReference type="STRING" id="1317122.ATO12_06455"/>
<dbReference type="InterPro" id="IPR027304">
    <property type="entry name" value="Trigger_fact/SurA_dom_sf"/>
</dbReference>
<organism evidence="3 4">
    <name type="scientific">Aquimarina atlantica</name>
    <dbReference type="NCBI Taxonomy" id="1317122"/>
    <lineage>
        <taxon>Bacteria</taxon>
        <taxon>Pseudomonadati</taxon>
        <taxon>Bacteroidota</taxon>
        <taxon>Flavobacteriia</taxon>
        <taxon>Flavobacteriales</taxon>
        <taxon>Flavobacteriaceae</taxon>
        <taxon>Aquimarina</taxon>
    </lineage>
</organism>
<evidence type="ECO:0000259" key="2">
    <source>
        <dbReference type="PROSITE" id="PS50198"/>
    </source>
</evidence>
<evidence type="ECO:0000256" key="1">
    <source>
        <dbReference type="PROSITE-ProRule" id="PRU00278"/>
    </source>
</evidence>
<dbReference type="Pfam" id="PF13623">
    <property type="entry name" value="SurA_N_2"/>
    <property type="match status" value="1"/>
</dbReference>
<dbReference type="PANTHER" id="PTHR47245">
    <property type="entry name" value="PEPTIDYLPROLYL ISOMERASE"/>
    <property type="match status" value="1"/>
</dbReference>
<dbReference type="Proteomes" id="UP000023541">
    <property type="component" value="Unassembled WGS sequence"/>
</dbReference>
<keyword evidence="1" id="KW-0697">Rotamase</keyword>
<comment type="caution">
    <text evidence="3">The sequence shown here is derived from an EMBL/GenBank/DDBJ whole genome shotgun (WGS) entry which is preliminary data.</text>
</comment>
<dbReference type="GO" id="GO:0003755">
    <property type="term" value="F:peptidyl-prolyl cis-trans isomerase activity"/>
    <property type="evidence" value="ECO:0007669"/>
    <property type="project" value="UniProtKB-KW"/>
</dbReference>
<dbReference type="SUPFAM" id="SSF109998">
    <property type="entry name" value="Triger factor/SurA peptide-binding domain-like"/>
    <property type="match status" value="1"/>
</dbReference>
<dbReference type="InterPro" id="IPR023058">
    <property type="entry name" value="PPIase_PpiC_CS"/>
</dbReference>
<evidence type="ECO:0000313" key="4">
    <source>
        <dbReference type="Proteomes" id="UP000023541"/>
    </source>
</evidence>
<dbReference type="eggNOG" id="COG0760">
    <property type="taxonomic scope" value="Bacteria"/>
</dbReference>
<dbReference type="PROSITE" id="PS50198">
    <property type="entry name" value="PPIC_PPIASE_2"/>
    <property type="match status" value="1"/>
</dbReference>
<dbReference type="Gene3D" id="3.10.50.40">
    <property type="match status" value="2"/>
</dbReference>
<dbReference type="EMBL" id="AQRA01000013">
    <property type="protein sequence ID" value="EZH71600.1"/>
    <property type="molecule type" value="Genomic_DNA"/>
</dbReference>
<sequence length="708" mass="77956">MAVLNKIRQRSVFLIVIIALALFSFVLADLIRNGGAISQKAENTIATINGKDIDRTEFARKVELASRSFGGGTSSIQAVNYVWNQELRETVFEEQFEELNIRVGEDQVNQLLEESLANNPTFLNEAGVFDKAKMQEYVANVKATSPQAYQQWLDFEVSVSKGAREQTYLNMIKAGVGSTLKEGELAYKMENDNVDIKYVQLPFSSIEDTEVEVTDAEIKAYIDAHKDQYKAEASRSIRYVLFNEVPSEEDENQVKAEVAALLDDKVEFNEVTKTNDSILGFKNIDVKDAEEFVNQNSAVKFDGGFKFKKDLPTTEADTIYNLGIGDVYGPYKDGDYIKISKVVAQKQIPDSVKASHILVSWAGLGTAGDTKRTKEEAKVLADSIIAVTKADNTKFSALATQFSADTSSKDKGGDLGYFSPGRMVPAFNDYCFENKTGDQGIVETQFGYHIINIEDQKNEQKAIKVATVAQKVEPSEKTINAIFTETTKFQISARDKDFEEVSKENELTVRPVNKIKELDENIPGLGARRAIVQWAFNEESKVGEIKRFDIPEGYAVVQLTEKEDKGSMKVEDASLTIKPILINKKKAEKLKSKISGSALDAIAQSQGQTVKVASALTMKTPTISGAGTEPKVVGTAFALEPGKVSGPIVGNNGVYVIEVTKKTPASGLDTYMSYASQVSKAQTGAVNTKVFEALKEAAEIEDKRSKFY</sequence>
<keyword evidence="4" id="KW-1185">Reference proteome</keyword>
<dbReference type="OrthoDB" id="9812372at2"/>
<dbReference type="PANTHER" id="PTHR47245:SF2">
    <property type="entry name" value="PEPTIDYL-PROLYL CIS-TRANS ISOMERASE HP_0175-RELATED"/>
    <property type="match status" value="1"/>
</dbReference>
<accession>A0A023BNG1</accession>
<dbReference type="PROSITE" id="PS01096">
    <property type="entry name" value="PPIC_PPIASE_1"/>
    <property type="match status" value="1"/>
</dbReference>
<gene>
    <name evidence="3" type="ORF">ATO12_06455</name>
</gene>
<dbReference type="InterPro" id="IPR000297">
    <property type="entry name" value="PPIase_PpiC"/>
</dbReference>
<reference evidence="3 4" key="1">
    <citation type="submission" date="2014-04" db="EMBL/GenBank/DDBJ databases">
        <title>Aquimarina sp. 22II-S11-z7 Genome Sequencing.</title>
        <authorList>
            <person name="Lai Q."/>
        </authorList>
    </citation>
    <scope>NUCLEOTIDE SEQUENCE [LARGE SCALE GENOMIC DNA]</scope>
    <source>
        <strain evidence="3 4">22II-S11-z7</strain>
    </source>
</reference>
<name>A0A023BNG1_9FLAO</name>
<dbReference type="RefSeq" id="WP_034246950.1">
    <property type="nucleotide sequence ID" value="NZ_AQRA01000013.1"/>
</dbReference>
<dbReference type="Pfam" id="PF13145">
    <property type="entry name" value="Rotamase_2"/>
    <property type="match status" value="1"/>
</dbReference>
<protein>
    <submittedName>
        <fullName evidence="3">Peptidylprolyl isomerase</fullName>
    </submittedName>
</protein>
<dbReference type="InterPro" id="IPR050245">
    <property type="entry name" value="PrsA_foldase"/>
</dbReference>
<dbReference type="AlphaFoldDB" id="A0A023BNG1"/>
<proteinExistence type="predicted"/>